<evidence type="ECO:0000256" key="2">
    <source>
        <dbReference type="ARBA" id="ARBA00022553"/>
    </source>
</evidence>
<dbReference type="SUPFAM" id="SSF52172">
    <property type="entry name" value="CheY-like"/>
    <property type="match status" value="1"/>
</dbReference>
<dbReference type="EMBL" id="QFFZ01000014">
    <property type="protein sequence ID" value="TEB11470.1"/>
    <property type="molecule type" value="Genomic_DNA"/>
</dbReference>
<dbReference type="GO" id="GO:0016740">
    <property type="term" value="F:transferase activity"/>
    <property type="evidence" value="ECO:0007669"/>
    <property type="project" value="UniProtKB-KW"/>
</dbReference>
<dbReference type="OrthoDB" id="9808843at2"/>
<dbReference type="SMART" id="SM00448">
    <property type="entry name" value="REC"/>
    <property type="match status" value="1"/>
</dbReference>
<dbReference type="CDD" id="cd00156">
    <property type="entry name" value="REC"/>
    <property type="match status" value="1"/>
</dbReference>
<name>A0A4Y7RRU0_9FIRM</name>
<feature type="domain" description="Response regulatory" evidence="5">
    <location>
        <begin position="7"/>
        <end position="121"/>
    </location>
</feature>
<organism evidence="6 7">
    <name type="scientific">Pelotomaculum propionicicum</name>
    <dbReference type="NCBI Taxonomy" id="258475"/>
    <lineage>
        <taxon>Bacteria</taxon>
        <taxon>Bacillati</taxon>
        <taxon>Bacillota</taxon>
        <taxon>Clostridia</taxon>
        <taxon>Eubacteriales</taxon>
        <taxon>Desulfotomaculaceae</taxon>
        <taxon>Pelotomaculum</taxon>
    </lineage>
</organism>
<keyword evidence="7" id="KW-1185">Reference proteome</keyword>
<dbReference type="GO" id="GO:0000160">
    <property type="term" value="P:phosphorelay signal transduction system"/>
    <property type="evidence" value="ECO:0007669"/>
    <property type="project" value="InterPro"/>
</dbReference>
<feature type="modified residue" description="4-aspartylphosphate" evidence="4">
    <location>
        <position position="56"/>
    </location>
</feature>
<comment type="caution">
    <text evidence="6">The sequence shown here is derived from an EMBL/GenBank/DDBJ whole genome shotgun (WGS) entry which is preliminary data.</text>
</comment>
<dbReference type="Pfam" id="PF00072">
    <property type="entry name" value="Response_reg"/>
    <property type="match status" value="1"/>
</dbReference>
<evidence type="ECO:0000313" key="7">
    <source>
        <dbReference type="Proteomes" id="UP000297597"/>
    </source>
</evidence>
<evidence type="ECO:0000256" key="4">
    <source>
        <dbReference type="PROSITE-ProRule" id="PRU00169"/>
    </source>
</evidence>
<dbReference type="PANTHER" id="PTHR44591:SF3">
    <property type="entry name" value="RESPONSE REGULATORY DOMAIN-CONTAINING PROTEIN"/>
    <property type="match status" value="1"/>
</dbReference>
<reference evidence="6 7" key="1">
    <citation type="journal article" date="2018" name="Environ. Microbiol.">
        <title>Novel energy conservation strategies and behaviour of Pelotomaculum schinkii driving syntrophic propionate catabolism.</title>
        <authorList>
            <person name="Hidalgo-Ahumada C.A.P."/>
            <person name="Nobu M.K."/>
            <person name="Narihiro T."/>
            <person name="Tamaki H."/>
            <person name="Liu W.T."/>
            <person name="Kamagata Y."/>
            <person name="Stams A.J.M."/>
            <person name="Imachi H."/>
            <person name="Sousa D.Z."/>
        </authorList>
    </citation>
    <scope>NUCLEOTIDE SEQUENCE [LARGE SCALE GENOMIC DNA]</scope>
    <source>
        <strain evidence="6 7">MGP</strain>
    </source>
</reference>
<dbReference type="Gene3D" id="3.40.50.2300">
    <property type="match status" value="1"/>
</dbReference>
<comment type="function">
    <text evidence="3">May play the central regulatory role in sporulation. It may be an element of the effector pathway responsible for the activation of sporulation genes in response to nutritional stress. Spo0A may act in concert with spo0H (a sigma factor) to control the expression of some genes that are critical to the sporulation process.</text>
</comment>
<dbReference type="PROSITE" id="PS50110">
    <property type="entry name" value="RESPONSE_REGULATORY"/>
    <property type="match status" value="1"/>
</dbReference>
<evidence type="ECO:0000259" key="5">
    <source>
        <dbReference type="PROSITE" id="PS50110"/>
    </source>
</evidence>
<dbReference type="InterPro" id="IPR050595">
    <property type="entry name" value="Bact_response_regulator"/>
</dbReference>
<sequence>MAGEQLDVLIVDDQAGVRFLLEIVVKEAGHRVHTAQNGLEAIEFAQSKRPDLIFMDVRMPLIGGLEALGEIKATNSMVQIIIMTAYGSEKTVSEAMKKGAYCCIAKPFDVNEIKELLDKFVYWRSHLAETAAGGY</sequence>
<evidence type="ECO:0000256" key="3">
    <source>
        <dbReference type="ARBA" id="ARBA00024867"/>
    </source>
</evidence>
<protein>
    <recommendedName>
        <fullName evidence="1">Stage 0 sporulation protein A homolog</fullName>
    </recommendedName>
</protein>
<gene>
    <name evidence="6" type="primary">spo0F_2</name>
    <name evidence="6" type="ORF">Pmgp_01658</name>
</gene>
<dbReference type="AlphaFoldDB" id="A0A4Y7RRU0"/>
<evidence type="ECO:0000256" key="1">
    <source>
        <dbReference type="ARBA" id="ARBA00018672"/>
    </source>
</evidence>
<proteinExistence type="predicted"/>
<dbReference type="InterPro" id="IPR011006">
    <property type="entry name" value="CheY-like_superfamily"/>
</dbReference>
<keyword evidence="2 4" id="KW-0597">Phosphoprotein</keyword>
<dbReference type="RefSeq" id="WP_134213519.1">
    <property type="nucleotide sequence ID" value="NZ_QFFZ01000014.1"/>
</dbReference>
<dbReference type="InterPro" id="IPR001789">
    <property type="entry name" value="Sig_transdc_resp-reg_receiver"/>
</dbReference>
<accession>A0A4Y7RRU0</accession>
<dbReference type="PANTHER" id="PTHR44591">
    <property type="entry name" value="STRESS RESPONSE REGULATOR PROTEIN 1"/>
    <property type="match status" value="1"/>
</dbReference>
<evidence type="ECO:0000313" key="6">
    <source>
        <dbReference type="EMBL" id="TEB11470.1"/>
    </source>
</evidence>
<dbReference type="Proteomes" id="UP000297597">
    <property type="component" value="Unassembled WGS sequence"/>
</dbReference>
<keyword evidence="6" id="KW-0808">Transferase</keyword>